<reference evidence="12 13" key="1">
    <citation type="submission" date="2019-03" db="EMBL/GenBank/DDBJ databases">
        <title>Complete Genome Sequence of Paraburkholderia dipogonis ICMP 19430T, a Nitrogen-fixing Symbiont of the South African Invasive Legume Dipogon lignosus in New Zealand.</title>
        <authorList>
            <person name="De Meyer S.E."/>
        </authorList>
    </citation>
    <scope>NUCLEOTIDE SEQUENCE [LARGE SCALE GENOMIC DNA]</scope>
    <source>
        <strain evidence="12 13">ICMP 19430</strain>
    </source>
</reference>
<dbReference type="GO" id="GO:0046930">
    <property type="term" value="C:pore complex"/>
    <property type="evidence" value="ECO:0007669"/>
    <property type="project" value="UniProtKB-KW"/>
</dbReference>
<gene>
    <name evidence="12" type="ORF">E2553_38650</name>
</gene>
<dbReference type="PANTHER" id="PTHR34501">
    <property type="entry name" value="PROTEIN YDDL-RELATED"/>
    <property type="match status" value="1"/>
</dbReference>
<comment type="subcellular location">
    <subcellularLocation>
        <location evidence="1">Cell outer membrane</location>
        <topology evidence="1">Multi-pass membrane protein</topology>
    </subcellularLocation>
</comment>
<keyword evidence="5" id="KW-0812">Transmembrane</keyword>
<evidence type="ECO:0000256" key="8">
    <source>
        <dbReference type="ARBA" id="ARBA00023114"/>
    </source>
</evidence>
<dbReference type="InterPro" id="IPR023614">
    <property type="entry name" value="Porin_dom_sf"/>
</dbReference>
<dbReference type="SUPFAM" id="SSF56935">
    <property type="entry name" value="Porins"/>
    <property type="match status" value="1"/>
</dbReference>
<dbReference type="InterPro" id="IPR002299">
    <property type="entry name" value="Porin_Neis"/>
</dbReference>
<dbReference type="InterPro" id="IPR050298">
    <property type="entry name" value="Gram-neg_bact_OMP"/>
</dbReference>
<evidence type="ECO:0000256" key="1">
    <source>
        <dbReference type="ARBA" id="ARBA00004571"/>
    </source>
</evidence>
<keyword evidence="10" id="KW-0998">Cell outer membrane</keyword>
<dbReference type="Pfam" id="PF13609">
    <property type="entry name" value="Porin_4"/>
    <property type="match status" value="1"/>
</dbReference>
<evidence type="ECO:0000256" key="4">
    <source>
        <dbReference type="ARBA" id="ARBA00022452"/>
    </source>
</evidence>
<dbReference type="GO" id="GO:0006811">
    <property type="term" value="P:monoatomic ion transport"/>
    <property type="evidence" value="ECO:0007669"/>
    <property type="project" value="UniProtKB-KW"/>
</dbReference>
<comment type="subunit">
    <text evidence="2">Homotrimer.</text>
</comment>
<evidence type="ECO:0000313" key="12">
    <source>
        <dbReference type="EMBL" id="TFE37919.1"/>
    </source>
</evidence>
<sequence length="367" mass="38733">MAAATVAVGTCVGIVPSAHAQSSVTLWGLLDAGVSYISNIGGHSAWRMDDGIALPNLVGFKGTEDLGNGTHAIFQLTTQFSLNGTLVSQKSNGSGSGVGLFARNAWVGIDNDQYGKLTLGRQYDFMVDTLFADVGADMAMYGGGFYQFRDGPFAKLGIPDSPPDEAFDFDRMNGDTPLNNSVKYTSPLVGGLRFGAMYAFGGTAGDFRQNSADSFGASYTAGSFAFGAAYTDVRYAAMLGDSIRNFGLGAKYNGQKLLLTALFTNTRNTQNGAAVNAAELGALYRFTPAFSTSLAYTYMWGNGGVDRNHAHQLGAVAKYFLSKRTAVYVQGAYQLTNSGANAVINGTFGPSSGRSQFVGRIGMQTMF</sequence>
<keyword evidence="4" id="KW-1134">Transmembrane beta strand</keyword>
<evidence type="ECO:0000256" key="10">
    <source>
        <dbReference type="ARBA" id="ARBA00023237"/>
    </source>
</evidence>
<dbReference type="PRINTS" id="PR00184">
    <property type="entry name" value="NEISSPPORIN"/>
</dbReference>
<keyword evidence="6" id="KW-0732">Signal</keyword>
<keyword evidence="8" id="KW-0626">Porin</keyword>
<dbReference type="CDD" id="cd00342">
    <property type="entry name" value="gram_neg_porins"/>
    <property type="match status" value="1"/>
</dbReference>
<keyword evidence="7" id="KW-0406">Ion transport</keyword>
<evidence type="ECO:0000256" key="2">
    <source>
        <dbReference type="ARBA" id="ARBA00011233"/>
    </source>
</evidence>
<evidence type="ECO:0000256" key="3">
    <source>
        <dbReference type="ARBA" id="ARBA00022448"/>
    </source>
</evidence>
<organism evidence="12 13">
    <name type="scientific">Paraburkholderia dipogonis</name>
    <dbReference type="NCBI Taxonomy" id="1211383"/>
    <lineage>
        <taxon>Bacteria</taxon>
        <taxon>Pseudomonadati</taxon>
        <taxon>Pseudomonadota</taxon>
        <taxon>Betaproteobacteria</taxon>
        <taxon>Burkholderiales</taxon>
        <taxon>Burkholderiaceae</taxon>
        <taxon>Paraburkholderia</taxon>
    </lineage>
</organism>
<evidence type="ECO:0000256" key="5">
    <source>
        <dbReference type="ARBA" id="ARBA00022692"/>
    </source>
</evidence>
<dbReference type="InterPro" id="IPR033900">
    <property type="entry name" value="Gram_neg_porin_domain"/>
</dbReference>
<accession>A0A4Y8MKF8</accession>
<keyword evidence="9" id="KW-0472">Membrane</keyword>
<evidence type="ECO:0000313" key="13">
    <source>
        <dbReference type="Proteomes" id="UP000297385"/>
    </source>
</evidence>
<name>A0A4Y8MKF8_9BURK</name>
<dbReference type="PANTHER" id="PTHR34501:SF9">
    <property type="entry name" value="MAJOR OUTER MEMBRANE PROTEIN P.IA"/>
    <property type="match status" value="1"/>
</dbReference>
<evidence type="ECO:0000259" key="11">
    <source>
        <dbReference type="Pfam" id="PF13609"/>
    </source>
</evidence>
<evidence type="ECO:0000256" key="6">
    <source>
        <dbReference type="ARBA" id="ARBA00022729"/>
    </source>
</evidence>
<evidence type="ECO:0000256" key="7">
    <source>
        <dbReference type="ARBA" id="ARBA00023065"/>
    </source>
</evidence>
<feature type="domain" description="Porin" evidence="11">
    <location>
        <begin position="15"/>
        <end position="336"/>
    </location>
</feature>
<dbReference type="EMBL" id="SNVI01000005">
    <property type="protein sequence ID" value="TFE37919.1"/>
    <property type="molecule type" value="Genomic_DNA"/>
</dbReference>
<protein>
    <submittedName>
        <fullName evidence="12">Porin</fullName>
    </submittedName>
</protein>
<dbReference type="AlphaFoldDB" id="A0A4Y8MKF8"/>
<comment type="caution">
    <text evidence="12">The sequence shown here is derived from an EMBL/GenBank/DDBJ whole genome shotgun (WGS) entry which is preliminary data.</text>
</comment>
<keyword evidence="3" id="KW-0813">Transport</keyword>
<evidence type="ECO:0000256" key="9">
    <source>
        <dbReference type="ARBA" id="ARBA00023136"/>
    </source>
</evidence>
<dbReference type="GO" id="GO:0009279">
    <property type="term" value="C:cell outer membrane"/>
    <property type="evidence" value="ECO:0007669"/>
    <property type="project" value="UniProtKB-SubCell"/>
</dbReference>
<dbReference type="Proteomes" id="UP000297385">
    <property type="component" value="Unassembled WGS sequence"/>
</dbReference>
<proteinExistence type="predicted"/>
<dbReference type="Gene3D" id="2.40.160.10">
    <property type="entry name" value="Porin"/>
    <property type="match status" value="1"/>
</dbReference>
<dbReference type="GO" id="GO:0015288">
    <property type="term" value="F:porin activity"/>
    <property type="evidence" value="ECO:0007669"/>
    <property type="project" value="UniProtKB-KW"/>
</dbReference>